<feature type="transmembrane region" description="Helical" evidence="5">
    <location>
        <begin position="109"/>
        <end position="128"/>
    </location>
</feature>
<keyword evidence="2 5" id="KW-0812">Transmembrane</keyword>
<keyword evidence="4 5" id="KW-0472">Membrane</keyword>
<sequence length="136" mass="14669">MTNQPKSSKAMHYSLWSVQIVLAASLMWAAWMKLVQPIDQLASMWPWAGQVPIALVKFTGVVDLIGALGLIMPSLFQIRPKLTPVAAVALVGLMLCAGLFHVMRGEASAIGVNSMFAILAAFVAWGRLKKAPIAPR</sequence>
<reference evidence="6 7" key="1">
    <citation type="submission" date="2022-04" db="EMBL/GenBank/DDBJ databases">
        <title>Spirosoma sp. strain RP8 genome sequencing and assembly.</title>
        <authorList>
            <person name="Jung Y."/>
        </authorList>
    </citation>
    <scope>NUCLEOTIDE SEQUENCE [LARGE SCALE GENOMIC DNA]</scope>
    <source>
        <strain evidence="6 7">RP8</strain>
    </source>
</reference>
<keyword evidence="3 5" id="KW-1133">Transmembrane helix</keyword>
<comment type="subcellular location">
    <subcellularLocation>
        <location evidence="1">Membrane</location>
        <topology evidence="1">Multi-pass membrane protein</topology>
    </subcellularLocation>
</comment>
<dbReference type="RefSeq" id="WP_248479674.1">
    <property type="nucleotide sequence ID" value="NZ_JALPRF010000005.1"/>
</dbReference>
<organism evidence="6 7">
    <name type="scientific">Spirosoma liriopis</name>
    <dbReference type="NCBI Taxonomy" id="2937440"/>
    <lineage>
        <taxon>Bacteria</taxon>
        <taxon>Pseudomonadati</taxon>
        <taxon>Bacteroidota</taxon>
        <taxon>Cytophagia</taxon>
        <taxon>Cytophagales</taxon>
        <taxon>Cytophagaceae</taxon>
        <taxon>Spirosoma</taxon>
    </lineage>
</organism>
<feature type="transmembrane region" description="Helical" evidence="5">
    <location>
        <begin position="84"/>
        <end position="103"/>
    </location>
</feature>
<evidence type="ECO:0000256" key="5">
    <source>
        <dbReference type="SAM" id="Phobius"/>
    </source>
</evidence>
<dbReference type="Proteomes" id="UP001202180">
    <property type="component" value="Unassembled WGS sequence"/>
</dbReference>
<feature type="transmembrane region" description="Helical" evidence="5">
    <location>
        <begin position="51"/>
        <end position="72"/>
    </location>
</feature>
<gene>
    <name evidence="6" type="ORF">M0L20_24310</name>
</gene>
<evidence type="ECO:0000256" key="3">
    <source>
        <dbReference type="ARBA" id="ARBA00022989"/>
    </source>
</evidence>
<dbReference type="EMBL" id="JALPRF010000005">
    <property type="protein sequence ID" value="MCK8495017.1"/>
    <property type="molecule type" value="Genomic_DNA"/>
</dbReference>
<evidence type="ECO:0000313" key="7">
    <source>
        <dbReference type="Proteomes" id="UP001202180"/>
    </source>
</evidence>
<evidence type="ECO:0000256" key="4">
    <source>
        <dbReference type="ARBA" id="ARBA00023136"/>
    </source>
</evidence>
<dbReference type="Pfam" id="PF13564">
    <property type="entry name" value="DoxX_2"/>
    <property type="match status" value="1"/>
</dbReference>
<evidence type="ECO:0000313" key="6">
    <source>
        <dbReference type="EMBL" id="MCK8495017.1"/>
    </source>
</evidence>
<keyword evidence="7" id="KW-1185">Reference proteome</keyword>
<proteinExistence type="predicted"/>
<protein>
    <submittedName>
        <fullName evidence="6">DoxX family protein</fullName>
    </submittedName>
</protein>
<dbReference type="InterPro" id="IPR032808">
    <property type="entry name" value="DoxX"/>
</dbReference>
<comment type="caution">
    <text evidence="6">The sequence shown here is derived from an EMBL/GenBank/DDBJ whole genome shotgun (WGS) entry which is preliminary data.</text>
</comment>
<name>A0ABT0HS54_9BACT</name>
<accession>A0ABT0HS54</accession>
<feature type="transmembrane region" description="Helical" evidence="5">
    <location>
        <begin position="12"/>
        <end position="31"/>
    </location>
</feature>
<evidence type="ECO:0000256" key="2">
    <source>
        <dbReference type="ARBA" id="ARBA00022692"/>
    </source>
</evidence>
<evidence type="ECO:0000256" key="1">
    <source>
        <dbReference type="ARBA" id="ARBA00004141"/>
    </source>
</evidence>